<evidence type="ECO:0000313" key="2">
    <source>
        <dbReference type="Proteomes" id="UP001163846"/>
    </source>
</evidence>
<accession>A0AA38P433</accession>
<dbReference type="EMBL" id="MU806376">
    <property type="protein sequence ID" value="KAJ3835795.1"/>
    <property type="molecule type" value="Genomic_DNA"/>
</dbReference>
<reference evidence="1" key="1">
    <citation type="submission" date="2022-08" db="EMBL/GenBank/DDBJ databases">
        <authorList>
            <consortium name="DOE Joint Genome Institute"/>
            <person name="Min B."/>
            <person name="Riley R."/>
            <person name="Sierra-Patev S."/>
            <person name="Naranjo-Ortiz M."/>
            <person name="Looney B."/>
            <person name="Konkel Z."/>
            <person name="Slot J.C."/>
            <person name="Sakamoto Y."/>
            <person name="Steenwyk J.L."/>
            <person name="Rokas A."/>
            <person name="Carro J."/>
            <person name="Camarero S."/>
            <person name="Ferreira P."/>
            <person name="Molpeceres G."/>
            <person name="Ruiz-Duenas F.J."/>
            <person name="Serrano A."/>
            <person name="Henrissat B."/>
            <person name="Drula E."/>
            <person name="Hughes K.W."/>
            <person name="Mata J.L."/>
            <person name="Ishikawa N.K."/>
            <person name="Vargas-Isla R."/>
            <person name="Ushijima S."/>
            <person name="Smith C.A."/>
            <person name="Ahrendt S."/>
            <person name="Andreopoulos W."/>
            <person name="He G."/>
            <person name="Labutti K."/>
            <person name="Lipzen A."/>
            <person name="Ng V."/>
            <person name="Sandor L."/>
            <person name="Barry K."/>
            <person name="Martinez A.T."/>
            <person name="Xiao Y."/>
            <person name="Gibbons J.G."/>
            <person name="Terashima K."/>
            <person name="Hibbett D.S."/>
            <person name="Grigoriev I.V."/>
        </authorList>
    </citation>
    <scope>NUCLEOTIDE SEQUENCE</scope>
    <source>
        <strain evidence="1">TFB9207</strain>
    </source>
</reference>
<organism evidence="1 2">
    <name type="scientific">Lentinula raphanica</name>
    <dbReference type="NCBI Taxonomy" id="153919"/>
    <lineage>
        <taxon>Eukaryota</taxon>
        <taxon>Fungi</taxon>
        <taxon>Dikarya</taxon>
        <taxon>Basidiomycota</taxon>
        <taxon>Agaricomycotina</taxon>
        <taxon>Agaricomycetes</taxon>
        <taxon>Agaricomycetidae</taxon>
        <taxon>Agaricales</taxon>
        <taxon>Marasmiineae</taxon>
        <taxon>Omphalotaceae</taxon>
        <taxon>Lentinula</taxon>
    </lineage>
</organism>
<name>A0AA38P433_9AGAR</name>
<dbReference type="AlphaFoldDB" id="A0AA38P433"/>
<protein>
    <recommendedName>
        <fullName evidence="3">F-box domain-containing protein</fullName>
    </recommendedName>
</protein>
<proteinExistence type="predicted"/>
<gene>
    <name evidence="1" type="ORF">F5878DRAFT_626975</name>
</gene>
<dbReference type="Proteomes" id="UP001163846">
    <property type="component" value="Unassembled WGS sequence"/>
</dbReference>
<evidence type="ECO:0000313" key="1">
    <source>
        <dbReference type="EMBL" id="KAJ3835795.1"/>
    </source>
</evidence>
<dbReference type="InterPro" id="IPR036047">
    <property type="entry name" value="F-box-like_dom_sf"/>
</dbReference>
<sequence>MPNTELLRYIPFLKNLLPHKEAISIRRLPVDIWVEEIFIYLTVEDVICLRRVNKTLFLITHEPVIWKRFLLRLPIPPPPLRPTLRWSLDLTSFQIEQLVTKAIIADDNWRRLTPRFAYSHVELAFNEVLELKLLPGGQYMVASVKDKSSRRFYICVYCLDHPDRHFPPLARTPVPTRAYNIQARFLPWKDRRPGIMILYCLRTPLDDKPRRYNLAELNYNPEIDVPFPVKHNCICTFVDMESLEVLSDPSISRTSDAFRARAAALPKPFQFVIDLVSNSPIEFPSLLQYRGRPFACIVQRPNEIVLLDLLTSRTSSIKCERIPTYDEEHKIRAVRVLPRQDQVLIIRTFRLRKWNGNLIEGVDKHTVEIHNLPRPGQLGVSSTFEEYRLLEDAMNVAEFHISDFYEPIKGRDHPDLYDPNARPDPITIYACLEDLGGMVQYSVLPLQAYDGHWFYNLEFCPKVEQTVQDPDHHMRILPGLHRALVYTVPVGDRSDRPKIMSLGRYHNPDWNLWYEGYPHGPFPQGDLSVVRQRYRQPEDLYWKIQCHSNVFKQISEAGCNAITWDESTGRVCMAMQKNMNFLILDVKRVMTPDDRFAQWRRLQAMTAGPDTLW</sequence>
<keyword evidence="2" id="KW-1185">Reference proteome</keyword>
<comment type="caution">
    <text evidence="1">The sequence shown here is derived from an EMBL/GenBank/DDBJ whole genome shotgun (WGS) entry which is preliminary data.</text>
</comment>
<evidence type="ECO:0008006" key="3">
    <source>
        <dbReference type="Google" id="ProtNLM"/>
    </source>
</evidence>
<dbReference type="SUPFAM" id="SSF81383">
    <property type="entry name" value="F-box domain"/>
    <property type="match status" value="1"/>
</dbReference>